<evidence type="ECO:0000256" key="1">
    <source>
        <dbReference type="SAM" id="MobiDB-lite"/>
    </source>
</evidence>
<dbReference type="Pfam" id="PF17010">
    <property type="entry name" value="DUF5092"/>
    <property type="match status" value="1"/>
</dbReference>
<feature type="region of interest" description="Disordered" evidence="1">
    <location>
        <begin position="146"/>
        <end position="179"/>
    </location>
</feature>
<sequence>MSAVIRLMDSSGVSVLDSVATDYEDSFSLETFGDLIEAHRASEPVGTKELIIARVQTWDHKQPERAYYSYYNAYHLNKILIKTQRYKGKRLIHRLHVLNPLTNTDIIGNVQYFHVQGAKKTVQLQEPKEQVNESASGPQIIGTAEASDLGTPQEQLEHAEGRKEDVPTPLKPVSRPDSSLKKRLVPSLVIQTTAPTGFVAHGDGAPLSPSVQEVERGLLISTWTRSAPSAVEAPPDEDDVLIEEPPTSSATPNRPPQARKRSIFAAMISPRRKSQATTLAKTDEEESSAPAPQAQLQAGNNDSSDRRRPQSAGDMRLQRPVTTPPSQTAPMSAFPDLVTTPMPAPDATKVPAPAGQITRFAVPVPEAELGSVAPPTNRNRRRTLSFHNAVSTSGATNASFEDWLSMVHQEKRKLQRKGPALESVGEEYDVVKPFGGRNRESAMKRARLGAIIASPIEPSTSGFSDVPGDQQNDHTLPLVQVEGKEDETASDDDELLELPSFYDAHLFATDIDFLESSQIRSIFRENALSTEESKLFELPAVPRETPTTETPIILPYQDDTCLCC</sequence>
<accession>A0AAD5TGZ9</accession>
<gene>
    <name evidence="2" type="ORF">HDU87_005339</name>
</gene>
<feature type="region of interest" description="Disordered" evidence="1">
    <location>
        <begin position="227"/>
        <end position="346"/>
    </location>
</feature>
<feature type="compositionally biased region" description="Basic and acidic residues" evidence="1">
    <location>
        <begin position="155"/>
        <end position="166"/>
    </location>
</feature>
<name>A0AAD5TGZ9_9FUNG</name>
<dbReference type="Proteomes" id="UP001212152">
    <property type="component" value="Unassembled WGS sequence"/>
</dbReference>
<keyword evidence="3" id="KW-1185">Reference proteome</keyword>
<feature type="compositionally biased region" description="Polar residues" evidence="1">
    <location>
        <begin position="320"/>
        <end position="330"/>
    </location>
</feature>
<proteinExistence type="predicted"/>
<reference evidence="2" key="1">
    <citation type="submission" date="2020-05" db="EMBL/GenBank/DDBJ databases">
        <title>Phylogenomic resolution of chytrid fungi.</title>
        <authorList>
            <person name="Stajich J.E."/>
            <person name="Amses K."/>
            <person name="Simmons R."/>
            <person name="Seto K."/>
            <person name="Myers J."/>
            <person name="Bonds A."/>
            <person name="Quandt C.A."/>
            <person name="Barry K."/>
            <person name="Liu P."/>
            <person name="Grigoriev I."/>
            <person name="Longcore J.E."/>
            <person name="James T.Y."/>
        </authorList>
    </citation>
    <scope>NUCLEOTIDE SEQUENCE</scope>
    <source>
        <strain evidence="2">JEL0379</strain>
    </source>
</reference>
<feature type="compositionally biased region" description="Low complexity" evidence="1">
    <location>
        <begin position="289"/>
        <end position="298"/>
    </location>
</feature>
<evidence type="ECO:0000313" key="2">
    <source>
        <dbReference type="EMBL" id="KAJ3176297.1"/>
    </source>
</evidence>
<evidence type="ECO:0000313" key="3">
    <source>
        <dbReference type="Proteomes" id="UP001212152"/>
    </source>
</evidence>
<dbReference type="AlphaFoldDB" id="A0AAD5TGZ9"/>
<dbReference type="InterPro" id="IPR031537">
    <property type="entry name" value="DUF5092"/>
</dbReference>
<dbReference type="EMBL" id="JADGJQ010000042">
    <property type="protein sequence ID" value="KAJ3176297.1"/>
    <property type="molecule type" value="Genomic_DNA"/>
</dbReference>
<protein>
    <submittedName>
        <fullName evidence="2">Uncharacterized protein</fullName>
    </submittedName>
</protein>
<comment type="caution">
    <text evidence="2">The sequence shown here is derived from an EMBL/GenBank/DDBJ whole genome shotgun (WGS) entry which is preliminary data.</text>
</comment>
<organism evidence="2 3">
    <name type="scientific">Geranomyces variabilis</name>
    <dbReference type="NCBI Taxonomy" id="109894"/>
    <lineage>
        <taxon>Eukaryota</taxon>
        <taxon>Fungi</taxon>
        <taxon>Fungi incertae sedis</taxon>
        <taxon>Chytridiomycota</taxon>
        <taxon>Chytridiomycota incertae sedis</taxon>
        <taxon>Chytridiomycetes</taxon>
        <taxon>Spizellomycetales</taxon>
        <taxon>Powellomycetaceae</taxon>
        <taxon>Geranomyces</taxon>
    </lineage>
</organism>